<sequence length="187" mass="21056">MRKMSTAAITIGTLPRLSPKALSDILLSHNTPSNLDATSPPLNLAIIDVRDDDHVGGHIKHSTHIPSSTLDHKIPELVRKLKEKDTVVFHCALSQQRGPSAALRYIRERERILGAGVVGEALRKNRGENLEKKADDDGEWEDIGEGPEKKEQKVYVLDRGFVGWQEIYGEDTRLTEGYRKEIWQHGY</sequence>
<proteinExistence type="predicted"/>
<dbReference type="PANTHER" id="PTHR10828">
    <property type="entry name" value="M-PHASE INDUCER PHOSPHATASE DUAL SPECIFICITY PHOSPHATASE CDC25"/>
    <property type="match status" value="1"/>
</dbReference>
<dbReference type="GO" id="GO:0005737">
    <property type="term" value="C:cytoplasm"/>
    <property type="evidence" value="ECO:0007669"/>
    <property type="project" value="TreeGrafter"/>
</dbReference>
<dbReference type="Proteomes" id="UP000672032">
    <property type="component" value="Chromosome 2"/>
</dbReference>
<dbReference type="InterPro" id="IPR036873">
    <property type="entry name" value="Rhodanese-like_dom_sf"/>
</dbReference>
<evidence type="ECO:0000313" key="2">
    <source>
        <dbReference type="EMBL" id="QSZ31897.1"/>
    </source>
</evidence>
<evidence type="ECO:0000259" key="1">
    <source>
        <dbReference type="PROSITE" id="PS50206"/>
    </source>
</evidence>
<dbReference type="InterPro" id="IPR001763">
    <property type="entry name" value="Rhodanese-like_dom"/>
</dbReference>
<evidence type="ECO:0000313" key="3">
    <source>
        <dbReference type="Proteomes" id="UP000672032"/>
    </source>
</evidence>
<dbReference type="PROSITE" id="PS50206">
    <property type="entry name" value="RHODANESE_3"/>
    <property type="match status" value="1"/>
</dbReference>
<dbReference type="OrthoDB" id="102559at2759"/>
<dbReference type="EMBL" id="CP063406">
    <property type="protein sequence ID" value="QSZ31897.1"/>
    <property type="molecule type" value="Genomic_DNA"/>
</dbReference>
<feature type="domain" description="Rhodanese" evidence="1">
    <location>
        <begin position="43"/>
        <end position="173"/>
    </location>
</feature>
<dbReference type="AlphaFoldDB" id="A0A8A3PAL8"/>
<dbReference type="Pfam" id="PF00581">
    <property type="entry name" value="Rhodanese"/>
    <property type="match status" value="1"/>
</dbReference>
<dbReference type="PANTHER" id="PTHR10828:SF38">
    <property type="entry name" value="ARSENICAL-RESISTANCE PROTEIN 2-RELATED"/>
    <property type="match status" value="1"/>
</dbReference>
<dbReference type="SUPFAM" id="SSF52821">
    <property type="entry name" value="Rhodanese/Cell cycle control phosphatase"/>
    <property type="match status" value="1"/>
</dbReference>
<accession>A0A8A3PAL8</accession>
<dbReference type="SMART" id="SM00450">
    <property type="entry name" value="RHOD"/>
    <property type="match status" value="1"/>
</dbReference>
<gene>
    <name evidence="2" type="ORF">DSL72_001466</name>
</gene>
<dbReference type="GO" id="GO:0005634">
    <property type="term" value="C:nucleus"/>
    <property type="evidence" value="ECO:0007669"/>
    <property type="project" value="TreeGrafter"/>
</dbReference>
<organism evidence="2 3">
    <name type="scientific">Monilinia vaccinii-corymbosi</name>
    <dbReference type="NCBI Taxonomy" id="61207"/>
    <lineage>
        <taxon>Eukaryota</taxon>
        <taxon>Fungi</taxon>
        <taxon>Dikarya</taxon>
        <taxon>Ascomycota</taxon>
        <taxon>Pezizomycotina</taxon>
        <taxon>Leotiomycetes</taxon>
        <taxon>Helotiales</taxon>
        <taxon>Sclerotiniaceae</taxon>
        <taxon>Monilinia</taxon>
    </lineage>
</organism>
<dbReference type="Gene3D" id="3.40.250.10">
    <property type="entry name" value="Rhodanese-like domain"/>
    <property type="match status" value="1"/>
</dbReference>
<reference evidence="2" key="1">
    <citation type="submission" date="2020-10" db="EMBL/GenBank/DDBJ databases">
        <title>Genome Sequence of Monilinia vaccinii-corymbosi Sheds Light on Mummy Berry Disease Infection of Blueberry and Mating Type.</title>
        <authorList>
            <person name="Yow A.G."/>
            <person name="Zhang Y."/>
            <person name="Bansal K."/>
            <person name="Eacker S.M."/>
            <person name="Sullivan S."/>
            <person name="Liachko I."/>
            <person name="Cubeta M.A."/>
            <person name="Rollins J.A."/>
            <person name="Ashrafi H."/>
        </authorList>
    </citation>
    <scope>NUCLEOTIDE SEQUENCE</scope>
    <source>
        <strain evidence="2">RL-1</strain>
    </source>
</reference>
<protein>
    <recommendedName>
        <fullName evidence="1">Rhodanese domain-containing protein</fullName>
    </recommendedName>
</protein>
<keyword evidence="3" id="KW-1185">Reference proteome</keyword>
<dbReference type="GO" id="GO:0004725">
    <property type="term" value="F:protein tyrosine phosphatase activity"/>
    <property type="evidence" value="ECO:0007669"/>
    <property type="project" value="TreeGrafter"/>
</dbReference>
<name>A0A8A3PAL8_9HELO</name>